<dbReference type="InterPro" id="IPR000873">
    <property type="entry name" value="AMP-dep_synth/lig_dom"/>
</dbReference>
<organism evidence="4 5">
    <name type="scientific">Amycolatopsis taiwanensis</name>
    <dbReference type="NCBI Taxonomy" id="342230"/>
    <lineage>
        <taxon>Bacteria</taxon>
        <taxon>Bacillati</taxon>
        <taxon>Actinomycetota</taxon>
        <taxon>Actinomycetes</taxon>
        <taxon>Pseudonocardiales</taxon>
        <taxon>Pseudonocardiaceae</taxon>
        <taxon>Amycolatopsis</taxon>
    </lineage>
</organism>
<dbReference type="PANTHER" id="PTHR43352">
    <property type="entry name" value="ACETYL-COA SYNTHETASE"/>
    <property type="match status" value="1"/>
</dbReference>
<dbReference type="Pfam" id="PF00501">
    <property type="entry name" value="AMP-binding"/>
    <property type="match status" value="1"/>
</dbReference>
<dbReference type="InterPro" id="IPR045851">
    <property type="entry name" value="AMP-bd_C_sf"/>
</dbReference>
<dbReference type="Gene3D" id="3.40.50.12780">
    <property type="entry name" value="N-terminal domain of ligase-like"/>
    <property type="match status" value="1"/>
</dbReference>
<dbReference type="AlphaFoldDB" id="A0A9W6RAU3"/>
<gene>
    <name evidence="4" type="ORF">Atai01_71890</name>
</gene>
<dbReference type="SUPFAM" id="SSF56801">
    <property type="entry name" value="Acetyl-CoA synthetase-like"/>
    <property type="match status" value="1"/>
</dbReference>
<evidence type="ECO:0000313" key="4">
    <source>
        <dbReference type="EMBL" id="GLY70570.1"/>
    </source>
</evidence>
<dbReference type="Gene3D" id="3.30.300.30">
    <property type="match status" value="1"/>
</dbReference>
<protein>
    <recommendedName>
        <fullName evidence="6">Acyl-CoA synthase</fullName>
    </recommendedName>
</protein>
<sequence>MTHDLNTSTATLHNVSVHNGRYCFAAGLEDLAFRNGWGDHAAYFTEDGTWTYSQVHDTAARAVAVLRLLGVRPGDRVLIALPDGIGWVVAFLAVARAGCTVVPVNPELTADDHAFMAGDCDARLVITTPELSLRFGSWQCLTVAELMAGAADADRSVPVATDVPLYVHYTSGTTGRPKGVVHPQRNPAAYHHSVGRALGVRAGDTTLSVSKLFFTYGFCNALVFPLFSGSAAVLIGGRPTPEVVGELVARHRVSLLYAVPSWFGRVVAEGDQGKFASVRAAVSGGERFPRDMTERAAEFLEAPVLNQLGATEVGCAATANTLAHNVPGTIGRPVPGYRVEVRDSELRAVGDEVEGSLWVRGPALMSGYLDRPEATAEVLVDGWLHTRDRVVRHADGTYTHVARSDDLEMVGGITMSPMDVEDVLRTHREVREVAVAAVPDQVGATKLRAFVVPEPGYTEAGLEAELLVLARENLAPYKVPRSVRFVSALPRTSTGKLRRFALRAGTADLQPARSTKDESHAERDR</sequence>
<evidence type="ECO:0000259" key="3">
    <source>
        <dbReference type="Pfam" id="PF13193"/>
    </source>
</evidence>
<dbReference type="InterPro" id="IPR025110">
    <property type="entry name" value="AMP-bd_C"/>
</dbReference>
<comment type="caution">
    <text evidence="4">The sequence shown here is derived from an EMBL/GenBank/DDBJ whole genome shotgun (WGS) entry which is preliminary data.</text>
</comment>
<dbReference type="PROSITE" id="PS00455">
    <property type="entry name" value="AMP_BINDING"/>
    <property type="match status" value="1"/>
</dbReference>
<reference evidence="4" key="1">
    <citation type="submission" date="2023-03" db="EMBL/GenBank/DDBJ databases">
        <title>Amycolatopsis taiwanensis NBRC 103393.</title>
        <authorList>
            <person name="Ichikawa N."/>
            <person name="Sato H."/>
            <person name="Tonouchi N."/>
        </authorList>
    </citation>
    <scope>NUCLEOTIDE SEQUENCE</scope>
    <source>
        <strain evidence="4">NBRC 103393</strain>
    </source>
</reference>
<evidence type="ECO:0000259" key="2">
    <source>
        <dbReference type="Pfam" id="PF00501"/>
    </source>
</evidence>
<keyword evidence="5" id="KW-1185">Reference proteome</keyword>
<keyword evidence="1" id="KW-0436">Ligase</keyword>
<evidence type="ECO:0008006" key="6">
    <source>
        <dbReference type="Google" id="ProtNLM"/>
    </source>
</evidence>
<dbReference type="Pfam" id="PF13193">
    <property type="entry name" value="AMP-binding_C"/>
    <property type="match status" value="1"/>
</dbReference>
<dbReference type="InterPro" id="IPR042099">
    <property type="entry name" value="ANL_N_sf"/>
</dbReference>
<dbReference type="InterPro" id="IPR020845">
    <property type="entry name" value="AMP-binding_CS"/>
</dbReference>
<evidence type="ECO:0000256" key="1">
    <source>
        <dbReference type="ARBA" id="ARBA00022598"/>
    </source>
</evidence>
<name>A0A9W6RAU3_9PSEU</name>
<feature type="domain" description="AMP-binding enzyme C-terminal" evidence="3">
    <location>
        <begin position="420"/>
        <end position="496"/>
    </location>
</feature>
<dbReference type="GO" id="GO:0016878">
    <property type="term" value="F:acid-thiol ligase activity"/>
    <property type="evidence" value="ECO:0007669"/>
    <property type="project" value="TreeGrafter"/>
</dbReference>
<dbReference type="PANTHER" id="PTHR43352:SF1">
    <property type="entry name" value="ANTHRANILATE--COA LIGASE"/>
    <property type="match status" value="1"/>
</dbReference>
<feature type="domain" description="AMP-dependent synthetase/ligase" evidence="2">
    <location>
        <begin position="36"/>
        <end position="369"/>
    </location>
</feature>
<proteinExistence type="predicted"/>
<accession>A0A9W6RAU3</accession>
<dbReference type="EMBL" id="BSTI01000024">
    <property type="protein sequence ID" value="GLY70570.1"/>
    <property type="molecule type" value="Genomic_DNA"/>
</dbReference>
<dbReference type="GO" id="GO:0044550">
    <property type="term" value="P:secondary metabolite biosynthetic process"/>
    <property type="evidence" value="ECO:0007669"/>
    <property type="project" value="TreeGrafter"/>
</dbReference>
<dbReference type="Proteomes" id="UP001165136">
    <property type="component" value="Unassembled WGS sequence"/>
</dbReference>
<evidence type="ECO:0000313" key="5">
    <source>
        <dbReference type="Proteomes" id="UP001165136"/>
    </source>
</evidence>